<evidence type="ECO:0000313" key="2">
    <source>
        <dbReference type="EMBL" id="OTF73974.1"/>
    </source>
</evidence>
<proteinExistence type="predicted"/>
<name>A0A1Y3B1P6_EURMA</name>
<feature type="non-terminal residue" evidence="2">
    <location>
        <position position="1"/>
    </location>
</feature>
<dbReference type="Pfam" id="PF03725">
    <property type="entry name" value="RNase_PH_C"/>
    <property type="match status" value="1"/>
</dbReference>
<comment type="caution">
    <text evidence="2">The sequence shown here is derived from an EMBL/GenBank/DDBJ whole genome shotgun (WGS) entry which is preliminary data.</text>
</comment>
<dbReference type="InterPro" id="IPR027408">
    <property type="entry name" value="PNPase/RNase_PH_dom_sf"/>
</dbReference>
<dbReference type="Gene3D" id="3.30.230.70">
    <property type="entry name" value="GHMP Kinase, N-terminal domain"/>
    <property type="match status" value="1"/>
</dbReference>
<evidence type="ECO:0000259" key="1">
    <source>
        <dbReference type="Pfam" id="PF03725"/>
    </source>
</evidence>
<organism evidence="2 3">
    <name type="scientific">Euroglyphus maynei</name>
    <name type="common">Mayne's house dust mite</name>
    <dbReference type="NCBI Taxonomy" id="6958"/>
    <lineage>
        <taxon>Eukaryota</taxon>
        <taxon>Metazoa</taxon>
        <taxon>Ecdysozoa</taxon>
        <taxon>Arthropoda</taxon>
        <taxon>Chelicerata</taxon>
        <taxon>Arachnida</taxon>
        <taxon>Acari</taxon>
        <taxon>Acariformes</taxon>
        <taxon>Sarcoptiformes</taxon>
        <taxon>Astigmata</taxon>
        <taxon>Psoroptidia</taxon>
        <taxon>Analgoidea</taxon>
        <taxon>Pyroglyphidae</taxon>
        <taxon>Pyroglyphinae</taxon>
        <taxon>Euroglyphus</taxon>
    </lineage>
</organism>
<dbReference type="EMBL" id="MUJZ01049221">
    <property type="protein sequence ID" value="OTF73974.1"/>
    <property type="molecule type" value="Genomic_DNA"/>
</dbReference>
<accession>A0A1Y3B1P6</accession>
<dbReference type="SUPFAM" id="SSF55666">
    <property type="entry name" value="Ribonuclease PH domain 2-like"/>
    <property type="match status" value="1"/>
</dbReference>
<gene>
    <name evidence="2" type="ORF">BLA29_011827</name>
</gene>
<dbReference type="InterPro" id="IPR036345">
    <property type="entry name" value="ExoRNase_PH_dom2_sf"/>
</dbReference>
<dbReference type="AlphaFoldDB" id="A0A1Y3B1P6"/>
<sequence length="126" mass="14211">IPKINILSIDQNEFTVSEDEFESIPLDTSRVPLVTSYTKIGSKFVVDATWEEEQASVGTISVAFVPPDQIILMKKIRHGSISTESFPLLFERATKFGLELSRKFDEKIRQCKTLKTGGRITFSINN</sequence>
<dbReference type="Proteomes" id="UP000194236">
    <property type="component" value="Unassembled WGS sequence"/>
</dbReference>
<reference evidence="2 3" key="1">
    <citation type="submission" date="2017-03" db="EMBL/GenBank/DDBJ databases">
        <title>Genome Survey of Euroglyphus maynei.</title>
        <authorList>
            <person name="Arlian L.G."/>
            <person name="Morgan M.S."/>
            <person name="Rider S.D."/>
        </authorList>
    </citation>
    <scope>NUCLEOTIDE SEQUENCE [LARGE SCALE GENOMIC DNA]</scope>
    <source>
        <strain evidence="2">Arlian Lab</strain>
        <tissue evidence="2">Whole body</tissue>
    </source>
</reference>
<evidence type="ECO:0000313" key="3">
    <source>
        <dbReference type="Proteomes" id="UP000194236"/>
    </source>
</evidence>
<feature type="domain" description="Exoribonuclease phosphorolytic" evidence="1">
    <location>
        <begin position="32"/>
        <end position="76"/>
    </location>
</feature>
<dbReference type="InterPro" id="IPR015847">
    <property type="entry name" value="ExoRNase_PH_dom2"/>
</dbReference>
<dbReference type="OrthoDB" id="272245at2759"/>
<keyword evidence="3" id="KW-1185">Reference proteome</keyword>
<protein>
    <submittedName>
        <fullName evidence="2">Exosome complex component RRP42-like protein</fullName>
    </submittedName>
</protein>